<dbReference type="InterPro" id="IPR045865">
    <property type="entry name" value="ACT-like_dom_sf"/>
</dbReference>
<reference evidence="3 4" key="1">
    <citation type="submission" date="2017-03" db="EMBL/GenBank/DDBJ databases">
        <authorList>
            <person name="Afonso C.L."/>
            <person name="Miller P.J."/>
            <person name="Scott M.A."/>
            <person name="Spackman E."/>
            <person name="Goraichik I."/>
            <person name="Dimitrov K.M."/>
            <person name="Suarez D.L."/>
            <person name="Swayne D.E."/>
        </authorList>
    </citation>
    <scope>NUCLEOTIDE SEQUENCE [LARGE SCALE GENOMIC DNA]</scope>
    <source>
        <strain evidence="3 4">CECT 7450</strain>
    </source>
</reference>
<keyword evidence="4" id="KW-1185">Reference proteome</keyword>
<dbReference type="InterPro" id="IPR027795">
    <property type="entry name" value="CASTOR_ACT_dom"/>
</dbReference>
<dbReference type="RefSeq" id="WP_143534300.1">
    <property type="nucleotide sequence ID" value="NZ_FWFX01000001.1"/>
</dbReference>
<gene>
    <name evidence="3" type="ORF">ROA7450_00072</name>
</gene>
<dbReference type="InterPro" id="IPR018717">
    <property type="entry name" value="DUF2241"/>
</dbReference>
<sequence length="133" mass="14159">MAERVKDTNEMIRQMRPALRDGSYHFVHVADTELAARAMLMSIASFAEDEGLSLILPSAALSELGLIDDMPMRCITLQVHSALDGVGLTAAVATVLAENGIPCNMVAAYHHDHAFVPAESAEEAVALLESIAG</sequence>
<dbReference type="Pfam" id="PF10000">
    <property type="entry name" value="ACT_3"/>
    <property type="match status" value="1"/>
</dbReference>
<dbReference type="EMBL" id="FWFX01000001">
    <property type="protein sequence ID" value="SLN11205.1"/>
    <property type="molecule type" value="Genomic_DNA"/>
</dbReference>
<dbReference type="OrthoDB" id="517867at2"/>
<dbReference type="Gene3D" id="3.30.2130.10">
    <property type="entry name" value="VC0802-like"/>
    <property type="match status" value="1"/>
</dbReference>
<accession>A0A1X6Y5R4</accession>
<feature type="domain" description="DUF2241" evidence="1">
    <location>
        <begin position="6"/>
        <end position="71"/>
    </location>
</feature>
<organism evidence="3 4">
    <name type="scientific">Roseovarius albus</name>
    <dbReference type="NCBI Taxonomy" id="1247867"/>
    <lineage>
        <taxon>Bacteria</taxon>
        <taxon>Pseudomonadati</taxon>
        <taxon>Pseudomonadota</taxon>
        <taxon>Alphaproteobacteria</taxon>
        <taxon>Rhodobacterales</taxon>
        <taxon>Roseobacteraceae</taxon>
        <taxon>Roseovarius</taxon>
    </lineage>
</organism>
<evidence type="ECO:0000259" key="2">
    <source>
        <dbReference type="Pfam" id="PF13840"/>
    </source>
</evidence>
<dbReference type="SUPFAM" id="SSF55021">
    <property type="entry name" value="ACT-like"/>
    <property type="match status" value="2"/>
</dbReference>
<protein>
    <submittedName>
        <fullName evidence="3">ACT domain protein</fullName>
    </submittedName>
</protein>
<proteinExistence type="predicted"/>
<dbReference type="Proteomes" id="UP000193061">
    <property type="component" value="Unassembled WGS sequence"/>
</dbReference>
<dbReference type="PANTHER" id="PTHR39199">
    <property type="entry name" value="BLR5128 PROTEIN"/>
    <property type="match status" value="1"/>
</dbReference>
<name>A0A1X6Y5R4_9RHOB</name>
<dbReference type="AlphaFoldDB" id="A0A1X6Y5R4"/>
<feature type="domain" description="CASTOR ACT" evidence="2">
    <location>
        <begin position="73"/>
        <end position="129"/>
    </location>
</feature>
<evidence type="ECO:0000313" key="3">
    <source>
        <dbReference type="EMBL" id="SLN11205.1"/>
    </source>
</evidence>
<evidence type="ECO:0000313" key="4">
    <source>
        <dbReference type="Proteomes" id="UP000193061"/>
    </source>
</evidence>
<dbReference type="PANTHER" id="PTHR39199:SF1">
    <property type="entry name" value="BLR5128 PROTEIN"/>
    <property type="match status" value="1"/>
</dbReference>
<evidence type="ECO:0000259" key="1">
    <source>
        <dbReference type="Pfam" id="PF10000"/>
    </source>
</evidence>
<dbReference type="Pfam" id="PF13840">
    <property type="entry name" value="ACT_7"/>
    <property type="match status" value="1"/>
</dbReference>